<organism evidence="1">
    <name type="scientific">marine sediment metagenome</name>
    <dbReference type="NCBI Taxonomy" id="412755"/>
    <lineage>
        <taxon>unclassified sequences</taxon>
        <taxon>metagenomes</taxon>
        <taxon>ecological metagenomes</taxon>
    </lineage>
</organism>
<feature type="non-terminal residue" evidence="1">
    <location>
        <position position="627"/>
    </location>
</feature>
<comment type="caution">
    <text evidence="1">The sequence shown here is derived from an EMBL/GenBank/DDBJ whole genome shotgun (WGS) entry which is preliminary data.</text>
</comment>
<gene>
    <name evidence="1" type="ORF">LCGC14_1769440</name>
</gene>
<sequence>MPPQKPGRWTVNPSLLEPLGRELSRGLVDLLPYWDDDVQNLAVDSMTGTKRAWEKIEDTGFASFREPTSHGIGWRTDTPRDDANYVRYVDSVAPAGEWTADWSEMFVVRLDTNTEDSGIRSWGFGNDLLWFDHIASELGMAITTGPSASQNLYFGPKFHTSADNGKVYVVIATNDDTNTQLEILVDGESHISEADKVAAISNQQLSVGWRSNIQLVGAMVQYSRWNRVLTAAEVASLSADPFLILRPALLETETAGTPGSVSPATVVTTAAVPTPSPLAASVVTPATVAAVAAVPTPSPLAASVVTPSVIAVIAAAPGSTITIAPTVQPNVVGATTTIPPPTILAAAVVTPGVVAVVAAVPTPQAGVDVSTVTPATVAATVTVPTPFVFSGAGSYSRSRESFVLSRLSSLGSTAEWNAHTSLGGVGIMMFGDNWHTGEDTFSSAQETSLDTAISHAHDNGYQLLMRWMNGNRAPSWPTYGSTLELIIREGDLPGTIPTWDDPEWERVYRQGLARWHVLMEGDCPETSAHTRAEHFHNLTVSLPTESGSEMSAQVGLKTTYIAEGHTLNAGINASTTTIVLDSAPANWPTGQMLLDIDNLTEQVQQQSRSGVTITLEADGRGWNASTA</sequence>
<accession>A0A0F9HL86</accession>
<reference evidence="1" key="1">
    <citation type="journal article" date="2015" name="Nature">
        <title>Complex archaea that bridge the gap between prokaryotes and eukaryotes.</title>
        <authorList>
            <person name="Spang A."/>
            <person name="Saw J.H."/>
            <person name="Jorgensen S.L."/>
            <person name="Zaremba-Niedzwiedzka K."/>
            <person name="Martijn J."/>
            <person name="Lind A.E."/>
            <person name="van Eijk R."/>
            <person name="Schleper C."/>
            <person name="Guy L."/>
            <person name="Ettema T.J."/>
        </authorList>
    </citation>
    <scope>NUCLEOTIDE SEQUENCE</scope>
</reference>
<dbReference type="InterPro" id="IPR013320">
    <property type="entry name" value="ConA-like_dom_sf"/>
</dbReference>
<name>A0A0F9HL86_9ZZZZ</name>
<dbReference type="AlphaFoldDB" id="A0A0F9HL86"/>
<dbReference type="Gene3D" id="2.60.120.200">
    <property type="match status" value="1"/>
</dbReference>
<proteinExistence type="predicted"/>
<dbReference type="EMBL" id="LAZR01016570">
    <property type="protein sequence ID" value="KKM03932.1"/>
    <property type="molecule type" value="Genomic_DNA"/>
</dbReference>
<dbReference type="SUPFAM" id="SSF49899">
    <property type="entry name" value="Concanavalin A-like lectins/glucanases"/>
    <property type="match status" value="1"/>
</dbReference>
<protein>
    <submittedName>
        <fullName evidence="1">Uncharacterized protein</fullName>
    </submittedName>
</protein>
<evidence type="ECO:0000313" key="1">
    <source>
        <dbReference type="EMBL" id="KKM03932.1"/>
    </source>
</evidence>